<sequence length="763" mass="84447">MSNPASLSTNTTTNPSHPEEETSLEGKSIVNSPPQPTSSEDPLLPPPINTQIHKGMHDPSHETASPTSASTYQESQIPSTQPSSTLTEHINLRQQQQQDPHLEQASMDDRNLMPPPSTSPSMHSQQSPQHHDNTSKYISTQIHLKSKPKSKDDLLENIITRQVTLPPLEEGDIIIKILYIAMDASFRTLVCQESDRYCPPPFCGPSKSMHPPPPPLPHQPCHQQYQQQPQHQQTALPSSTTLMEHVHEKHSKEENKKCQLHHGVLKGYAVGEVIESRNRLFTKGRNVYGNLGIQKYLYSSGGKDLDDNLVRDITMNSSLASFLTLSKAGLCAYFAVTEISQISEGDTVMVTGGSGCVGALIPQIVRAYLTDQHVKKQRQQELLTNLEKPSSLLVNNKSNTKSEASLGTSTTIPSTTRTHSEGLQVDTSQPFPRMCSKAKSPTLNWCVHALVGSDQSPRGGGAMSRSFYQSPFTEEKEDYNEMRHRLFHHPSSPALFSSLPPPSMMITKPSSSMVTSGSAANTTTATTTQPSYVPQVQILGLCSSEKKVRVMKQNFKYDECLDYSQHLKKPVPFDVTPSGTFCAGGSCFEPTFESTQSSSVNVPPSPSSALYLTDVYKRISEQIDRESLSEAIRTQCPNGIDVLIDTVGGFMLDVCLEHINHNARVVLCGAISQHNASKIEGPFNYVNLILKSARMEGFVLDKFKSKFKEASQTLVRWIQEKKLNGLEEHVVECNLGQKEDVARVFSLLYAEDYTGKLILRVRH</sequence>
<accession>A0AA88GDL4</accession>
<dbReference type="Gene3D" id="3.40.50.720">
    <property type="entry name" value="NAD(P)-binding Rossmann-like Domain"/>
    <property type="match status" value="2"/>
</dbReference>
<name>A0AA88GDL4_NAELO</name>
<feature type="compositionally biased region" description="Low complexity" evidence="1">
    <location>
        <begin position="219"/>
        <end position="233"/>
    </location>
</feature>
<dbReference type="Proteomes" id="UP000816034">
    <property type="component" value="Unassembled WGS sequence"/>
</dbReference>
<dbReference type="EMBL" id="PYSW02000054">
    <property type="protein sequence ID" value="KAG2373480.1"/>
    <property type="molecule type" value="Genomic_DNA"/>
</dbReference>
<feature type="compositionally biased region" description="Low complexity" evidence="1">
    <location>
        <begin position="119"/>
        <end position="128"/>
    </location>
</feature>
<dbReference type="PANTHER" id="PTHR43205">
    <property type="entry name" value="PROSTAGLANDIN REDUCTASE"/>
    <property type="match status" value="1"/>
</dbReference>
<gene>
    <name evidence="3" type="ORF">C9374_012087</name>
</gene>
<dbReference type="InterPro" id="IPR045010">
    <property type="entry name" value="MDR_fam"/>
</dbReference>
<dbReference type="PANTHER" id="PTHR43205:SF7">
    <property type="entry name" value="PROSTAGLANDIN REDUCTASE 1"/>
    <property type="match status" value="1"/>
</dbReference>
<feature type="domain" description="Alcohol dehydrogenase-like C-terminal" evidence="2">
    <location>
        <begin position="625"/>
        <end position="714"/>
    </location>
</feature>
<dbReference type="AlphaFoldDB" id="A0AA88GDL4"/>
<dbReference type="RefSeq" id="XP_044542654.1">
    <property type="nucleotide sequence ID" value="XM_044687814.1"/>
</dbReference>
<dbReference type="InterPro" id="IPR013149">
    <property type="entry name" value="ADH-like_C"/>
</dbReference>
<evidence type="ECO:0000313" key="3">
    <source>
        <dbReference type="EMBL" id="KAG2373480.1"/>
    </source>
</evidence>
<keyword evidence="4" id="KW-1185">Reference proteome</keyword>
<protein>
    <recommendedName>
        <fullName evidence="2">Alcohol dehydrogenase-like C-terminal domain-containing protein</fullName>
    </recommendedName>
</protein>
<dbReference type="GO" id="GO:0016628">
    <property type="term" value="F:oxidoreductase activity, acting on the CH-CH group of donors, NAD or NADP as acceptor"/>
    <property type="evidence" value="ECO:0007669"/>
    <property type="project" value="InterPro"/>
</dbReference>
<organism evidence="3 4">
    <name type="scientific">Naegleria lovaniensis</name>
    <name type="common">Amoeba</name>
    <dbReference type="NCBI Taxonomy" id="51637"/>
    <lineage>
        <taxon>Eukaryota</taxon>
        <taxon>Discoba</taxon>
        <taxon>Heterolobosea</taxon>
        <taxon>Tetramitia</taxon>
        <taxon>Eutetramitia</taxon>
        <taxon>Vahlkampfiidae</taxon>
        <taxon>Naegleria</taxon>
    </lineage>
</organism>
<dbReference type="Pfam" id="PF00107">
    <property type="entry name" value="ADH_zinc_N"/>
    <property type="match status" value="1"/>
</dbReference>
<dbReference type="SUPFAM" id="SSF51735">
    <property type="entry name" value="NAD(P)-binding Rossmann-fold domains"/>
    <property type="match status" value="2"/>
</dbReference>
<dbReference type="GeneID" id="68104541"/>
<proteinExistence type="predicted"/>
<feature type="region of interest" description="Disordered" evidence="1">
    <location>
        <begin position="208"/>
        <end position="237"/>
    </location>
</feature>
<feature type="compositionally biased region" description="Low complexity" evidence="1">
    <location>
        <begin position="405"/>
        <end position="417"/>
    </location>
</feature>
<feature type="compositionally biased region" description="Polar residues" evidence="1">
    <location>
        <begin position="1"/>
        <end position="16"/>
    </location>
</feature>
<evidence type="ECO:0000256" key="1">
    <source>
        <dbReference type="SAM" id="MobiDB-lite"/>
    </source>
</evidence>
<evidence type="ECO:0000313" key="4">
    <source>
        <dbReference type="Proteomes" id="UP000816034"/>
    </source>
</evidence>
<comment type="caution">
    <text evidence="3">The sequence shown here is derived from an EMBL/GenBank/DDBJ whole genome shotgun (WGS) entry which is preliminary data.</text>
</comment>
<feature type="region of interest" description="Disordered" evidence="1">
    <location>
        <begin position="1"/>
        <end position="135"/>
    </location>
</feature>
<feature type="compositionally biased region" description="Polar residues" evidence="1">
    <location>
        <begin position="29"/>
        <end position="40"/>
    </location>
</feature>
<feature type="compositionally biased region" description="Polar residues" evidence="1">
    <location>
        <begin position="62"/>
        <end position="99"/>
    </location>
</feature>
<reference evidence="3 4" key="1">
    <citation type="journal article" date="2018" name="BMC Genomics">
        <title>The genome of Naegleria lovaniensis, the basis for a comparative approach to unravel pathogenicity factors of the human pathogenic amoeba N. fowleri.</title>
        <authorList>
            <person name="Liechti N."/>
            <person name="Schurch N."/>
            <person name="Bruggmann R."/>
            <person name="Wittwer M."/>
        </authorList>
    </citation>
    <scope>NUCLEOTIDE SEQUENCE [LARGE SCALE GENOMIC DNA]</scope>
    <source>
        <strain evidence="3 4">ATCC 30569</strain>
    </source>
</reference>
<dbReference type="Gene3D" id="3.90.180.10">
    <property type="entry name" value="Medium-chain alcohol dehydrogenases, catalytic domain"/>
    <property type="match status" value="1"/>
</dbReference>
<feature type="region of interest" description="Disordered" evidence="1">
    <location>
        <begin position="396"/>
        <end position="431"/>
    </location>
</feature>
<evidence type="ECO:0000259" key="2">
    <source>
        <dbReference type="Pfam" id="PF00107"/>
    </source>
</evidence>
<dbReference type="InterPro" id="IPR036291">
    <property type="entry name" value="NAD(P)-bd_dom_sf"/>
</dbReference>